<evidence type="ECO:0000313" key="2">
    <source>
        <dbReference type="Proteomes" id="UP000639004"/>
    </source>
</evidence>
<keyword evidence="2" id="KW-1185">Reference proteome</keyword>
<accession>A0ABS0TPH3</accession>
<gene>
    <name evidence="1" type="ORF">JEQ07_05390</name>
</gene>
<reference evidence="1 2" key="1">
    <citation type="submission" date="2020-12" db="EMBL/GenBank/DDBJ databases">
        <title>Enhanced detection system for hospital associated transmission using whole genome sequencing surveillance.</title>
        <authorList>
            <person name="Harrison L.H."/>
            <person name="Van Tyne D."/>
            <person name="Marsh J.W."/>
            <person name="Griffith M.P."/>
            <person name="Snyder D.J."/>
            <person name="Cooper V.S."/>
            <person name="Mustapha M."/>
        </authorList>
    </citation>
    <scope>NUCLEOTIDE SEQUENCE [LARGE SCALE GENOMIC DNA]</scope>
    <source>
        <strain evidence="1 2">SER00238</strain>
    </source>
</reference>
<sequence>MTFNKLESNLEGISQMILSALKSKLKTKDIHGNGIARSKLIFDKIANFGFENYKNEWDYVLGFQAIRNLLVHSDGFISPDNKKTVDFIKKNSKLSISGGRVNIERSAPAGRARQRCCLNRL</sequence>
<proteinExistence type="predicted"/>
<dbReference type="RefSeq" id="WP_129938355.1">
    <property type="nucleotide sequence ID" value="NZ_CAMITK010000003.1"/>
</dbReference>
<name>A0ABS0TPH3_SERPR</name>
<evidence type="ECO:0008006" key="3">
    <source>
        <dbReference type="Google" id="ProtNLM"/>
    </source>
</evidence>
<protein>
    <recommendedName>
        <fullName evidence="3">Apea-like HEPN domain-containing protein</fullName>
    </recommendedName>
</protein>
<dbReference type="Proteomes" id="UP000639004">
    <property type="component" value="Unassembled WGS sequence"/>
</dbReference>
<dbReference type="EMBL" id="JAEHSL010000002">
    <property type="protein sequence ID" value="MBI6179834.1"/>
    <property type="molecule type" value="Genomic_DNA"/>
</dbReference>
<comment type="caution">
    <text evidence="1">The sequence shown here is derived from an EMBL/GenBank/DDBJ whole genome shotgun (WGS) entry which is preliminary data.</text>
</comment>
<evidence type="ECO:0000313" key="1">
    <source>
        <dbReference type="EMBL" id="MBI6179834.1"/>
    </source>
</evidence>
<organism evidence="1 2">
    <name type="scientific">Serratia proteamaculans</name>
    <dbReference type="NCBI Taxonomy" id="28151"/>
    <lineage>
        <taxon>Bacteria</taxon>
        <taxon>Pseudomonadati</taxon>
        <taxon>Pseudomonadota</taxon>
        <taxon>Gammaproteobacteria</taxon>
        <taxon>Enterobacterales</taxon>
        <taxon>Yersiniaceae</taxon>
        <taxon>Serratia</taxon>
    </lineage>
</organism>